<accession>A0A0F9TJQ1</accession>
<sequence>MAWWGYLVMVAVAIAGAYVFWRSRRGSPVDPEAMKAVNDAIAQKVATVDKETHDKIATAQRDGDADMKTIELEHSKKIQTILKERDNALDTLRAGRLLTADALSKIITDLEARVATAEAARDKAMREREILVRREKLICEIKVDGEQQKRSLCITGCDKKMELVEAALDRCHSDKRGFFQSPYFNFVMGNVVAGGLCAAASAMSR</sequence>
<reference evidence="3" key="1">
    <citation type="journal article" date="2015" name="Nature">
        <title>Complex archaea that bridge the gap between prokaryotes and eukaryotes.</title>
        <authorList>
            <person name="Spang A."/>
            <person name="Saw J.H."/>
            <person name="Jorgensen S.L."/>
            <person name="Zaremba-Niedzwiedzka K."/>
            <person name="Martijn J."/>
            <person name="Lind A.E."/>
            <person name="van Eijk R."/>
            <person name="Schleper C."/>
            <person name="Guy L."/>
            <person name="Ettema T.J."/>
        </authorList>
    </citation>
    <scope>NUCLEOTIDE SEQUENCE</scope>
</reference>
<feature type="transmembrane region" description="Helical" evidence="2">
    <location>
        <begin position="6"/>
        <end position="21"/>
    </location>
</feature>
<dbReference type="EMBL" id="LAZR01000215">
    <property type="protein sequence ID" value="KKN81435.1"/>
    <property type="molecule type" value="Genomic_DNA"/>
</dbReference>
<proteinExistence type="predicted"/>
<feature type="coiled-coil region" evidence="1">
    <location>
        <begin position="100"/>
        <end position="134"/>
    </location>
</feature>
<dbReference type="AlphaFoldDB" id="A0A0F9TJQ1"/>
<protein>
    <submittedName>
        <fullName evidence="3">Uncharacterized protein</fullName>
    </submittedName>
</protein>
<evidence type="ECO:0000313" key="3">
    <source>
        <dbReference type="EMBL" id="KKN81435.1"/>
    </source>
</evidence>
<comment type="caution">
    <text evidence="3">The sequence shown here is derived from an EMBL/GenBank/DDBJ whole genome shotgun (WGS) entry which is preliminary data.</text>
</comment>
<keyword evidence="2" id="KW-0472">Membrane</keyword>
<keyword evidence="2" id="KW-1133">Transmembrane helix</keyword>
<evidence type="ECO:0000256" key="2">
    <source>
        <dbReference type="SAM" id="Phobius"/>
    </source>
</evidence>
<feature type="transmembrane region" description="Helical" evidence="2">
    <location>
        <begin position="183"/>
        <end position="203"/>
    </location>
</feature>
<gene>
    <name evidence="3" type="ORF">LCGC14_0320480</name>
</gene>
<organism evidence="3">
    <name type="scientific">marine sediment metagenome</name>
    <dbReference type="NCBI Taxonomy" id="412755"/>
    <lineage>
        <taxon>unclassified sequences</taxon>
        <taxon>metagenomes</taxon>
        <taxon>ecological metagenomes</taxon>
    </lineage>
</organism>
<keyword evidence="2" id="KW-0812">Transmembrane</keyword>
<name>A0A0F9TJQ1_9ZZZZ</name>
<evidence type="ECO:0000256" key="1">
    <source>
        <dbReference type="SAM" id="Coils"/>
    </source>
</evidence>
<keyword evidence="1" id="KW-0175">Coiled coil</keyword>